<feature type="transmembrane region" description="Helical" evidence="1">
    <location>
        <begin position="267"/>
        <end position="285"/>
    </location>
</feature>
<dbReference type="SUPFAM" id="SSF56672">
    <property type="entry name" value="DNA/RNA polymerases"/>
    <property type="match status" value="1"/>
</dbReference>
<dbReference type="Proteomes" id="UP000596661">
    <property type="component" value="Chromosome 1"/>
</dbReference>
<dbReference type="EnsemblPlants" id="evm.model.01.1690">
    <property type="protein sequence ID" value="cds.evm.model.01.1690"/>
    <property type="gene ID" value="evm.TU.01.1690"/>
</dbReference>
<keyword evidence="1" id="KW-0812">Transmembrane</keyword>
<evidence type="ECO:0000313" key="4">
    <source>
        <dbReference type="Proteomes" id="UP000596661"/>
    </source>
</evidence>
<organism evidence="3 4">
    <name type="scientific">Cannabis sativa</name>
    <name type="common">Hemp</name>
    <name type="synonym">Marijuana</name>
    <dbReference type="NCBI Taxonomy" id="3483"/>
    <lineage>
        <taxon>Eukaryota</taxon>
        <taxon>Viridiplantae</taxon>
        <taxon>Streptophyta</taxon>
        <taxon>Embryophyta</taxon>
        <taxon>Tracheophyta</taxon>
        <taxon>Spermatophyta</taxon>
        <taxon>Magnoliopsida</taxon>
        <taxon>eudicotyledons</taxon>
        <taxon>Gunneridae</taxon>
        <taxon>Pentapetalae</taxon>
        <taxon>rosids</taxon>
        <taxon>fabids</taxon>
        <taxon>Rosales</taxon>
        <taxon>Cannabaceae</taxon>
        <taxon>Cannabis</taxon>
    </lineage>
</organism>
<keyword evidence="4" id="KW-1185">Reference proteome</keyword>
<name>A0A803NI42_CANSA</name>
<feature type="transmembrane region" description="Helical" evidence="1">
    <location>
        <begin position="239"/>
        <end position="261"/>
    </location>
</feature>
<dbReference type="InterPro" id="IPR043502">
    <property type="entry name" value="DNA/RNA_pol_sf"/>
</dbReference>
<sequence length="286" mass="32256">MVDLPDPHTATANFNLHPMITRSKSGIRKPYLFYSVVAGIPIEPSSFWEASVDPKWNSAIYTETIAWSKKHTLILVLPPPNCKVIKCKWVYRIKLNSDGTVERYKACLVAKKFHQTQGLDYNETLSPVIKPNSTLLVLSLAVSYDLTIKELDIQNAFSHGDLTETVYMAQTEGFFDPLHPHRVYKLSKSLYGLKQSPWACLVRALQYCTLIDPDIALTVNKLCQFLHALTTVHHQAANLFFGTSKVLLILVLFFNLIPIFFSNASPMSIGLHVLMIVVALMLIMFS</sequence>
<keyword evidence="1" id="KW-0472">Membrane</keyword>
<dbReference type="AlphaFoldDB" id="A0A803NI42"/>
<accession>A0A803NI42</accession>
<keyword evidence="1" id="KW-1133">Transmembrane helix</keyword>
<protein>
    <recommendedName>
        <fullName evidence="2">Reverse transcriptase Ty1/copia-type domain-containing protein</fullName>
    </recommendedName>
</protein>
<dbReference type="InterPro" id="IPR013103">
    <property type="entry name" value="RVT_2"/>
</dbReference>
<dbReference type="OMA" id="YTETIAW"/>
<evidence type="ECO:0000313" key="3">
    <source>
        <dbReference type="EnsemblPlants" id="cds.evm.model.01.1690"/>
    </source>
</evidence>
<reference evidence="3" key="2">
    <citation type="submission" date="2021-03" db="UniProtKB">
        <authorList>
            <consortium name="EnsemblPlants"/>
        </authorList>
    </citation>
    <scope>IDENTIFICATION</scope>
</reference>
<dbReference type="EMBL" id="UZAU01000042">
    <property type="status" value="NOT_ANNOTATED_CDS"/>
    <property type="molecule type" value="Genomic_DNA"/>
</dbReference>
<feature type="domain" description="Reverse transcriptase Ty1/copia-type" evidence="2">
    <location>
        <begin position="72"/>
        <end position="199"/>
    </location>
</feature>
<reference evidence="3" key="1">
    <citation type="submission" date="2018-11" db="EMBL/GenBank/DDBJ databases">
        <authorList>
            <person name="Grassa J C."/>
        </authorList>
    </citation>
    <scope>NUCLEOTIDE SEQUENCE [LARGE SCALE GENOMIC DNA]</scope>
</reference>
<evidence type="ECO:0000259" key="2">
    <source>
        <dbReference type="Pfam" id="PF07727"/>
    </source>
</evidence>
<dbReference type="Pfam" id="PF07727">
    <property type="entry name" value="RVT_2"/>
    <property type="match status" value="1"/>
</dbReference>
<proteinExistence type="predicted"/>
<evidence type="ECO:0000256" key="1">
    <source>
        <dbReference type="SAM" id="Phobius"/>
    </source>
</evidence>
<dbReference type="Gramene" id="evm.model.01.1690">
    <property type="protein sequence ID" value="cds.evm.model.01.1690"/>
    <property type="gene ID" value="evm.TU.01.1690"/>
</dbReference>